<comment type="caution">
    <text evidence="2">The sequence shown here is derived from an EMBL/GenBank/DDBJ whole genome shotgun (WGS) entry which is preliminary data.</text>
</comment>
<name>A0ABN2I2E8_9MICO</name>
<accession>A0ABN2I2E8</accession>
<dbReference type="Proteomes" id="UP001501690">
    <property type="component" value="Unassembled WGS sequence"/>
</dbReference>
<evidence type="ECO:0000313" key="3">
    <source>
        <dbReference type="Proteomes" id="UP001501690"/>
    </source>
</evidence>
<keyword evidence="1" id="KW-0812">Transmembrane</keyword>
<feature type="transmembrane region" description="Helical" evidence="1">
    <location>
        <begin position="20"/>
        <end position="43"/>
    </location>
</feature>
<reference evidence="2 3" key="1">
    <citation type="journal article" date="2019" name="Int. J. Syst. Evol. Microbiol.">
        <title>The Global Catalogue of Microorganisms (GCM) 10K type strain sequencing project: providing services to taxonomists for standard genome sequencing and annotation.</title>
        <authorList>
            <consortium name="The Broad Institute Genomics Platform"/>
            <consortium name="The Broad Institute Genome Sequencing Center for Infectious Disease"/>
            <person name="Wu L."/>
            <person name="Ma J."/>
        </authorList>
    </citation>
    <scope>NUCLEOTIDE SEQUENCE [LARGE SCALE GENOMIC DNA]</scope>
    <source>
        <strain evidence="2 3">JCM 15577</strain>
    </source>
</reference>
<protein>
    <submittedName>
        <fullName evidence="2">Uncharacterized protein</fullName>
    </submittedName>
</protein>
<keyword evidence="3" id="KW-1185">Reference proteome</keyword>
<evidence type="ECO:0000256" key="1">
    <source>
        <dbReference type="SAM" id="Phobius"/>
    </source>
</evidence>
<keyword evidence="1" id="KW-1133">Transmembrane helix</keyword>
<evidence type="ECO:0000313" key="2">
    <source>
        <dbReference type="EMBL" id="GAA1697430.1"/>
    </source>
</evidence>
<dbReference type="RefSeq" id="WP_344070711.1">
    <property type="nucleotide sequence ID" value="NZ_BAAAPL010000001.1"/>
</dbReference>
<keyword evidence="1" id="KW-0472">Membrane</keyword>
<gene>
    <name evidence="2" type="ORF">GCM10009808_13630</name>
</gene>
<organism evidence="2 3">
    <name type="scientific">Microbacterium sediminicola</name>
    <dbReference type="NCBI Taxonomy" id="415210"/>
    <lineage>
        <taxon>Bacteria</taxon>
        <taxon>Bacillati</taxon>
        <taxon>Actinomycetota</taxon>
        <taxon>Actinomycetes</taxon>
        <taxon>Micrococcales</taxon>
        <taxon>Microbacteriaceae</taxon>
        <taxon>Microbacterium</taxon>
    </lineage>
</organism>
<sequence>MEIDWQQLIWDGRWTALETLWNAVLVNIAMHWWFGPLLAIVVVGMGWKGMSRFASYIARVFAHTHSL</sequence>
<proteinExistence type="predicted"/>
<dbReference type="EMBL" id="BAAAPL010000001">
    <property type="protein sequence ID" value="GAA1697430.1"/>
    <property type="molecule type" value="Genomic_DNA"/>
</dbReference>